<evidence type="ECO:0000313" key="1">
    <source>
        <dbReference type="EMBL" id="MBD2623263.1"/>
    </source>
</evidence>
<dbReference type="RefSeq" id="WP_190722600.1">
    <property type="nucleotide sequence ID" value="NZ_JACJSW010000177.1"/>
</dbReference>
<evidence type="ECO:0000313" key="2">
    <source>
        <dbReference type="Proteomes" id="UP000636187"/>
    </source>
</evidence>
<sequence length="78" mass="9088">MNYPYGIIPTELSLRNYPYGIIPTELSLRNYPYGIIPTELSLRNYPYDLNCCYGDYKIGSIFFSKPLTNGETCFRLFI</sequence>
<comment type="caution">
    <text evidence="1">The sequence shown here is derived from an EMBL/GenBank/DDBJ whole genome shotgun (WGS) entry which is preliminary data.</text>
</comment>
<dbReference type="Proteomes" id="UP000636187">
    <property type="component" value="Unassembled WGS sequence"/>
</dbReference>
<dbReference type="EMBL" id="JACJSW010000177">
    <property type="protein sequence ID" value="MBD2623263.1"/>
    <property type="molecule type" value="Genomic_DNA"/>
</dbReference>
<accession>A0ABR8HWN7</accession>
<keyword evidence="2" id="KW-1185">Reference proteome</keyword>
<reference evidence="1 2" key="1">
    <citation type="journal article" date="2020" name="ISME J.">
        <title>Comparative genomics reveals insights into cyanobacterial evolution and habitat adaptation.</title>
        <authorList>
            <person name="Chen M.Y."/>
            <person name="Teng W.K."/>
            <person name="Zhao L."/>
            <person name="Hu C.X."/>
            <person name="Zhou Y.K."/>
            <person name="Han B.P."/>
            <person name="Song L.R."/>
            <person name="Shu W.S."/>
        </authorList>
    </citation>
    <scope>NUCLEOTIDE SEQUENCE [LARGE SCALE GENOMIC DNA]</scope>
    <source>
        <strain evidence="1 2">FACHB-1344</strain>
    </source>
</reference>
<name>A0ABR8HWN7_9CHRO</name>
<protein>
    <submittedName>
        <fullName evidence="1">Uncharacterized protein</fullName>
    </submittedName>
</protein>
<gene>
    <name evidence="1" type="ORF">H6G48_16925</name>
</gene>
<organism evidence="1 2">
    <name type="scientific">Microcystis flos-aquae FACHB-1344</name>
    <dbReference type="NCBI Taxonomy" id="2692899"/>
    <lineage>
        <taxon>Bacteria</taxon>
        <taxon>Bacillati</taxon>
        <taxon>Cyanobacteriota</taxon>
        <taxon>Cyanophyceae</taxon>
        <taxon>Oscillatoriophycideae</taxon>
        <taxon>Chroococcales</taxon>
        <taxon>Microcystaceae</taxon>
        <taxon>Microcystis</taxon>
    </lineage>
</organism>
<proteinExistence type="predicted"/>